<dbReference type="OrthoDB" id="5282002at2759"/>
<protein>
    <recommendedName>
        <fullName evidence="4">MRH domain-containing protein</fullName>
    </recommendedName>
</protein>
<name>A0A2P7YYS1_9ASCO</name>
<keyword evidence="1 3" id="KW-0732">Signal</keyword>
<accession>A0A2P7YYS1</accession>
<dbReference type="PROSITE" id="PS51914">
    <property type="entry name" value="MRH"/>
    <property type="match status" value="1"/>
</dbReference>
<feature type="domain" description="MRH" evidence="4">
    <location>
        <begin position="118"/>
        <end position="280"/>
    </location>
</feature>
<dbReference type="Pfam" id="PF13824">
    <property type="entry name" value="zf-Mss51"/>
    <property type="match status" value="1"/>
</dbReference>
<dbReference type="VEuPathDB" id="FungiDB:C7M61_000787"/>
<dbReference type="GO" id="GO:0033617">
    <property type="term" value="P:mitochondrial respiratory chain complex IV assembly"/>
    <property type="evidence" value="ECO:0007669"/>
    <property type="project" value="TreeGrafter"/>
</dbReference>
<reference evidence="5 6" key="1">
    <citation type="submission" date="2018-03" db="EMBL/GenBank/DDBJ databases">
        <title>Candida pseudohaemulonii genome assembly and annotation.</title>
        <authorList>
            <person name="Munoz J.F."/>
            <person name="Gade L.G."/>
            <person name="Chow N.A."/>
            <person name="Litvintseva A.P."/>
            <person name="Loparev V.N."/>
            <person name="Cuomo C.A."/>
        </authorList>
    </citation>
    <scope>NUCLEOTIDE SEQUENCE [LARGE SCALE GENOMIC DNA]</scope>
    <source>
        <strain evidence="5 6">B12108</strain>
    </source>
</reference>
<evidence type="ECO:0000259" key="4">
    <source>
        <dbReference type="PROSITE" id="PS51914"/>
    </source>
</evidence>
<dbReference type="InterPro" id="IPR012913">
    <property type="entry name" value="OS9-like_dom"/>
</dbReference>
<evidence type="ECO:0000313" key="6">
    <source>
        <dbReference type="Proteomes" id="UP000241107"/>
    </source>
</evidence>
<gene>
    <name evidence="5" type="ORF">C7M61_000787</name>
</gene>
<dbReference type="GO" id="GO:0012505">
    <property type="term" value="C:endomembrane system"/>
    <property type="evidence" value="ECO:0007669"/>
    <property type="project" value="UniProtKB-ARBA"/>
</dbReference>
<feature type="chain" id="PRO_5015162784" description="MRH domain-containing protein" evidence="3">
    <location>
        <begin position="19"/>
        <end position="993"/>
    </location>
</feature>
<proteinExistence type="predicted"/>
<organism evidence="5 6">
    <name type="scientific">Candidozyma pseudohaemuli</name>
    <dbReference type="NCBI Taxonomy" id="418784"/>
    <lineage>
        <taxon>Eukaryota</taxon>
        <taxon>Fungi</taxon>
        <taxon>Dikarya</taxon>
        <taxon>Ascomycota</taxon>
        <taxon>Saccharomycotina</taxon>
        <taxon>Pichiomycetes</taxon>
        <taxon>Metschnikowiaceae</taxon>
        <taxon>Candidozyma</taxon>
    </lineage>
</organism>
<dbReference type="Gene3D" id="2.70.130.10">
    <property type="entry name" value="Mannose-6-phosphate receptor binding domain"/>
    <property type="match status" value="1"/>
</dbReference>
<keyword evidence="2" id="KW-1015">Disulfide bond</keyword>
<dbReference type="PANTHER" id="PTHR28069">
    <property type="entry name" value="GH20023P"/>
    <property type="match status" value="1"/>
</dbReference>
<dbReference type="RefSeq" id="XP_024715814.1">
    <property type="nucleotide sequence ID" value="XM_024856215.1"/>
</dbReference>
<evidence type="ECO:0000313" key="5">
    <source>
        <dbReference type="EMBL" id="PSK41115.1"/>
    </source>
</evidence>
<dbReference type="GO" id="GO:0005739">
    <property type="term" value="C:mitochondrion"/>
    <property type="evidence" value="ECO:0007669"/>
    <property type="project" value="GOC"/>
</dbReference>
<dbReference type="Pfam" id="PF07915">
    <property type="entry name" value="PRKCSH"/>
    <property type="match status" value="1"/>
</dbReference>
<dbReference type="Pfam" id="PF20179">
    <property type="entry name" value="MSS51_C"/>
    <property type="match status" value="1"/>
</dbReference>
<dbReference type="Proteomes" id="UP000241107">
    <property type="component" value="Unassembled WGS sequence"/>
</dbReference>
<dbReference type="STRING" id="418784.A0A2P7YYS1"/>
<dbReference type="InterPro" id="IPR046824">
    <property type="entry name" value="Mss51-like_C"/>
</dbReference>
<dbReference type="InterPro" id="IPR009011">
    <property type="entry name" value="Man6P_isomerase_rcpt-bd_dom_sf"/>
</dbReference>
<comment type="caution">
    <text evidence="5">The sequence shown here is derived from an EMBL/GenBank/DDBJ whole genome shotgun (WGS) entry which is preliminary data.</text>
</comment>
<dbReference type="AlphaFoldDB" id="A0A2P7YYS1"/>
<dbReference type="EMBL" id="PYFQ01000001">
    <property type="protein sequence ID" value="PSK41115.1"/>
    <property type="molecule type" value="Genomic_DNA"/>
</dbReference>
<sequence>MQPLQLLYSVSLVLGVLCSHPHSHTLFEIRQFESFIPRHIAQDLKLGVRKNRWTNDPDNTFESYFIQRGNKSDEYICSIPSARIESIEKRESKQTTDTSNEKLLSTAVDIINQSFPKKGCLYTYDLRGLHWTYAYCFADKVIQYHEQVPPKERRYRHVAAFPNEVFVLGRFSEPTLKTVEFKNQATTKQRETYEKHGRESFTLSEDKASPFRHHSAQKVVLQVLEHGSHCDLTEKFRSAQIVYKCDPEAQGFSQPEIIDVPELTTCLYKVVIHVPGLCALEQFAPHRNVKESLVDLACQLVDGESNDDSVESSFSFESFTSNVKLRDHDSFPVRSDNKISVDDHSLMSLGYGFYLAKSKTGYRSTSAFYNNRNVIIYNGFAELLSDLGYQLGRTLYNAVGKTLLAPHFENDEQKRLLWTDSFTIWLEVYDFFGNFVALIRTVRDGSLPQASLMLQVIDPVSMIDIEGDPPEDMAFDLTRYEAPHNLWNYQYFRRGRAAGEIPGKNGKPDAETVTLKEVLTVTVPQEDEPEESTVSADSTGQDHLVGLSDDQEPMVLNIEEEDIKEVRGDPEEGPVDVIVEVEGTEQTLKVYWEYFLKKLLLLDDSGNSDFDKHEVIKWDESPYADIRTRAAYIRAMAKCPVTKKPINYVCPISGIPTHHDRKAWEDDKEYHEQKKFDRLKKVNLYEHDLRSGRKFDEFIFPGAQERDFTVSMENWDTFFYTRDFNPMNTEFNLAAATKVLTYPITIAAILHRFSPYALSPKGPVTLEGLRSLAALRYSLYSLPVKKSKEVTFKDRPMRIFLVGAKMEAMLPGYVWKQFGYLFPETKFEIHFIGPQSYFDVEAKAFMPSNRPHGRPMVRKHDEQITLIHHTKYFHEVYDQGDLFPFDPYLDVFFLFHPGFKTADEIHWDKALKGLLESKCAVHVTGYHDVDIEREIDWLQNHKLHDEMDILMNKTDNIFGSTKIDLVDINPTESFQANNKLMAFRGKRYHAIRA</sequence>
<dbReference type="InterPro" id="IPR044865">
    <property type="entry name" value="MRH_dom"/>
</dbReference>
<keyword evidence="6" id="KW-1185">Reference proteome</keyword>
<evidence type="ECO:0000256" key="2">
    <source>
        <dbReference type="ARBA" id="ARBA00023157"/>
    </source>
</evidence>
<feature type="signal peptide" evidence="3">
    <location>
        <begin position="1"/>
        <end position="18"/>
    </location>
</feature>
<dbReference type="GeneID" id="36564179"/>
<evidence type="ECO:0000256" key="1">
    <source>
        <dbReference type="ARBA" id="ARBA00022729"/>
    </source>
</evidence>
<evidence type="ECO:0000256" key="3">
    <source>
        <dbReference type="SAM" id="SignalP"/>
    </source>
</evidence>
<dbReference type="PANTHER" id="PTHR28069:SF1">
    <property type="entry name" value="PROTEIN MSS51, MITOCHONDRIAL"/>
    <property type="match status" value="1"/>
</dbReference>
<dbReference type="InterPro" id="IPR032717">
    <property type="entry name" value="Mss51_Znf"/>
</dbReference>